<evidence type="ECO:0000256" key="5">
    <source>
        <dbReference type="ARBA" id="ARBA00023242"/>
    </source>
</evidence>
<organism evidence="9 10">
    <name type="scientific">Meloidogyne graminicola</name>
    <dbReference type="NCBI Taxonomy" id="189291"/>
    <lineage>
        <taxon>Eukaryota</taxon>
        <taxon>Metazoa</taxon>
        <taxon>Ecdysozoa</taxon>
        <taxon>Nematoda</taxon>
        <taxon>Chromadorea</taxon>
        <taxon>Rhabditida</taxon>
        <taxon>Tylenchina</taxon>
        <taxon>Tylenchomorpha</taxon>
        <taxon>Tylenchoidea</taxon>
        <taxon>Meloidogynidae</taxon>
        <taxon>Meloidogyninae</taxon>
        <taxon>Meloidogyne</taxon>
    </lineage>
</organism>
<dbReference type="Gene3D" id="1.25.40.10">
    <property type="entry name" value="Tetratricopeptide repeat domain"/>
    <property type="match status" value="1"/>
</dbReference>
<comment type="subcellular location">
    <subcellularLocation>
        <location evidence="1">Nucleus</location>
    </subcellularLocation>
</comment>
<keyword evidence="10" id="KW-1185">Reference proteome</keyword>
<feature type="compositionally biased region" description="Acidic residues" evidence="8">
    <location>
        <begin position="376"/>
        <end position="385"/>
    </location>
</feature>
<feature type="coiled-coil region" evidence="7">
    <location>
        <begin position="250"/>
        <end position="303"/>
    </location>
</feature>
<proteinExistence type="inferred from homology"/>
<dbReference type="GO" id="GO:0034080">
    <property type="term" value="P:CENP-A containing chromatin assembly"/>
    <property type="evidence" value="ECO:0007669"/>
    <property type="project" value="TreeGrafter"/>
</dbReference>
<evidence type="ECO:0000256" key="4">
    <source>
        <dbReference type="ARBA" id="ARBA00022803"/>
    </source>
</evidence>
<gene>
    <name evidence="9" type="ORF">Mgra_00009180</name>
</gene>
<evidence type="ECO:0000256" key="8">
    <source>
        <dbReference type="SAM" id="MobiDB-lite"/>
    </source>
</evidence>
<dbReference type="SUPFAM" id="SSF48452">
    <property type="entry name" value="TPR-like"/>
    <property type="match status" value="1"/>
</dbReference>
<feature type="compositionally biased region" description="Basic and acidic residues" evidence="8">
    <location>
        <begin position="120"/>
        <end position="133"/>
    </location>
</feature>
<protein>
    <submittedName>
        <fullName evidence="9">TPR_REGION domain-containing protein</fullName>
    </submittedName>
</protein>
<evidence type="ECO:0000256" key="1">
    <source>
        <dbReference type="ARBA" id="ARBA00004123"/>
    </source>
</evidence>
<keyword evidence="5" id="KW-0539">Nucleus</keyword>
<keyword evidence="7" id="KW-0175">Coiled coil</keyword>
<dbReference type="PANTHER" id="PTHR15081:SF1">
    <property type="entry name" value="NUCLEAR AUTOANTIGENIC SPERM PROTEIN"/>
    <property type="match status" value="1"/>
</dbReference>
<reference evidence="9" key="1">
    <citation type="journal article" date="2020" name="Ecol. Evol.">
        <title>Genome structure and content of the rice root-knot nematode (Meloidogyne graminicola).</title>
        <authorList>
            <person name="Phan N.T."/>
            <person name="Danchin E.G.J."/>
            <person name="Klopp C."/>
            <person name="Perfus-Barbeoch L."/>
            <person name="Kozlowski D.K."/>
            <person name="Koutsovoulos G.D."/>
            <person name="Lopez-Roques C."/>
            <person name="Bouchez O."/>
            <person name="Zahm M."/>
            <person name="Besnard G."/>
            <person name="Bellafiore S."/>
        </authorList>
    </citation>
    <scope>NUCLEOTIDE SEQUENCE</scope>
    <source>
        <strain evidence="9">VN-18</strain>
    </source>
</reference>
<dbReference type="InterPro" id="IPR011990">
    <property type="entry name" value="TPR-like_helical_dom_sf"/>
</dbReference>
<feature type="repeat" description="TPR" evidence="6">
    <location>
        <begin position="188"/>
        <end position="221"/>
    </location>
</feature>
<comment type="similarity">
    <text evidence="2">Belongs to the NASP family.</text>
</comment>
<dbReference type="AlphaFoldDB" id="A0A8S9ZDM7"/>
<sequence length="385" mass="44037">MSEKIEEQQSTSCSSKIFTNEEREMKITEIDKLLAEGKRLEMAKSYEEAVDKFELATTLATEFFGSFAPECYLPVLYFGKMLTQIARIESSDKPFSNKLELDSNDIEINDKCEEEISINETKEEENITDKNLEDGNETIQTEKEKQDEEGEEDEEDIEENDLAWDWLEIARQICEKQEQNNLWLERKSDAFFALGEFLTISEEFDQAINEFENSLRVRQTIFLPSDRRIAEVLYMLGLTYANKDDFIKAAEYFEQTKTSLESTIEESEKQLIEEEKKGNQEAIAKLKSEILELKNVVEAVVEKIIDSKGSAESRARQLAAAAGLIGEKLNLLSAGQPEPVVDDVTALLQRKTPKKRAAAENGNEKENGNKLAKIDEIEEEQKEFN</sequence>
<feature type="compositionally biased region" description="Acidic residues" evidence="8">
    <location>
        <begin position="147"/>
        <end position="158"/>
    </location>
</feature>
<dbReference type="EMBL" id="JABEBT010000141">
    <property type="protein sequence ID" value="KAF7629286.1"/>
    <property type="molecule type" value="Genomic_DNA"/>
</dbReference>
<dbReference type="GO" id="GO:0042393">
    <property type="term" value="F:histone binding"/>
    <property type="evidence" value="ECO:0007669"/>
    <property type="project" value="TreeGrafter"/>
</dbReference>
<dbReference type="SMART" id="SM00028">
    <property type="entry name" value="TPR"/>
    <property type="match status" value="3"/>
</dbReference>
<dbReference type="GO" id="GO:0005654">
    <property type="term" value="C:nucleoplasm"/>
    <property type="evidence" value="ECO:0007669"/>
    <property type="project" value="TreeGrafter"/>
</dbReference>
<evidence type="ECO:0000313" key="9">
    <source>
        <dbReference type="EMBL" id="KAF7629286.1"/>
    </source>
</evidence>
<dbReference type="InterPro" id="IPR051730">
    <property type="entry name" value="NASP-like"/>
</dbReference>
<keyword evidence="4 6" id="KW-0802">TPR repeat</keyword>
<dbReference type="InterPro" id="IPR019734">
    <property type="entry name" value="TPR_rpt"/>
</dbReference>
<accession>A0A8S9ZDM7</accession>
<dbReference type="GO" id="GO:0006335">
    <property type="term" value="P:DNA replication-dependent chromatin assembly"/>
    <property type="evidence" value="ECO:0007669"/>
    <property type="project" value="TreeGrafter"/>
</dbReference>
<evidence type="ECO:0000256" key="6">
    <source>
        <dbReference type="PROSITE-ProRule" id="PRU00339"/>
    </source>
</evidence>
<feature type="region of interest" description="Disordered" evidence="8">
    <location>
        <begin position="352"/>
        <end position="385"/>
    </location>
</feature>
<feature type="repeat" description="TPR" evidence="6">
    <location>
        <begin position="230"/>
        <end position="263"/>
    </location>
</feature>
<keyword evidence="3" id="KW-0677">Repeat</keyword>
<dbReference type="PANTHER" id="PTHR15081">
    <property type="entry name" value="NUCLEAR AUTOANTIGENIC SPERM PROTEIN NASP -RELATED"/>
    <property type="match status" value="1"/>
</dbReference>
<evidence type="ECO:0000313" key="10">
    <source>
        <dbReference type="Proteomes" id="UP000605970"/>
    </source>
</evidence>
<dbReference type="Proteomes" id="UP000605970">
    <property type="component" value="Unassembled WGS sequence"/>
</dbReference>
<name>A0A8S9ZDM7_9BILA</name>
<feature type="compositionally biased region" description="Basic and acidic residues" evidence="8">
    <location>
        <begin position="362"/>
        <end position="375"/>
    </location>
</feature>
<comment type="caution">
    <text evidence="9">The sequence shown here is derived from an EMBL/GenBank/DDBJ whole genome shotgun (WGS) entry which is preliminary data.</text>
</comment>
<dbReference type="Pfam" id="PF13424">
    <property type="entry name" value="TPR_12"/>
    <property type="match status" value="1"/>
</dbReference>
<dbReference type="OrthoDB" id="5587616at2759"/>
<evidence type="ECO:0000256" key="7">
    <source>
        <dbReference type="SAM" id="Coils"/>
    </source>
</evidence>
<evidence type="ECO:0000256" key="2">
    <source>
        <dbReference type="ARBA" id="ARBA00008402"/>
    </source>
</evidence>
<feature type="region of interest" description="Disordered" evidence="8">
    <location>
        <begin position="120"/>
        <end position="158"/>
    </location>
</feature>
<dbReference type="PROSITE" id="PS50005">
    <property type="entry name" value="TPR"/>
    <property type="match status" value="2"/>
</dbReference>
<evidence type="ECO:0000256" key="3">
    <source>
        <dbReference type="ARBA" id="ARBA00022737"/>
    </source>
</evidence>